<name>A0AAD6SSL4_9AGAR</name>
<evidence type="ECO:0000313" key="3">
    <source>
        <dbReference type="EMBL" id="KAJ7033316.1"/>
    </source>
</evidence>
<protein>
    <submittedName>
        <fullName evidence="3">Uncharacterized protein</fullName>
    </submittedName>
</protein>
<reference evidence="3" key="1">
    <citation type="submission" date="2023-03" db="EMBL/GenBank/DDBJ databases">
        <title>Massive genome expansion in bonnet fungi (Mycena s.s.) driven by repeated elements and novel gene families across ecological guilds.</title>
        <authorList>
            <consortium name="Lawrence Berkeley National Laboratory"/>
            <person name="Harder C.B."/>
            <person name="Miyauchi S."/>
            <person name="Viragh M."/>
            <person name="Kuo A."/>
            <person name="Thoen E."/>
            <person name="Andreopoulos B."/>
            <person name="Lu D."/>
            <person name="Skrede I."/>
            <person name="Drula E."/>
            <person name="Henrissat B."/>
            <person name="Morin E."/>
            <person name="Kohler A."/>
            <person name="Barry K."/>
            <person name="LaButti K."/>
            <person name="Morin E."/>
            <person name="Salamov A."/>
            <person name="Lipzen A."/>
            <person name="Mereny Z."/>
            <person name="Hegedus B."/>
            <person name="Baldrian P."/>
            <person name="Stursova M."/>
            <person name="Weitz H."/>
            <person name="Taylor A."/>
            <person name="Grigoriev I.V."/>
            <person name="Nagy L.G."/>
            <person name="Martin F."/>
            <person name="Kauserud H."/>
        </authorList>
    </citation>
    <scope>NUCLEOTIDE SEQUENCE</scope>
    <source>
        <strain evidence="3">CBHHK200</strain>
    </source>
</reference>
<feature type="region of interest" description="Disordered" evidence="2">
    <location>
        <begin position="131"/>
        <end position="155"/>
    </location>
</feature>
<accession>A0AAD6SSL4</accession>
<gene>
    <name evidence="3" type="ORF">C8F04DRAFT_1184301</name>
</gene>
<dbReference type="EMBL" id="JARJCM010000066">
    <property type="protein sequence ID" value="KAJ7033316.1"/>
    <property type="molecule type" value="Genomic_DNA"/>
</dbReference>
<comment type="caution">
    <text evidence="3">The sequence shown here is derived from an EMBL/GenBank/DDBJ whole genome shotgun (WGS) entry which is preliminary data.</text>
</comment>
<feature type="coiled-coil region" evidence="1">
    <location>
        <begin position="103"/>
        <end position="130"/>
    </location>
</feature>
<dbReference type="AlphaFoldDB" id="A0AAD6SSL4"/>
<feature type="coiled-coil region" evidence="1">
    <location>
        <begin position="44"/>
        <end position="71"/>
    </location>
</feature>
<organism evidence="3 4">
    <name type="scientific">Mycena alexandri</name>
    <dbReference type="NCBI Taxonomy" id="1745969"/>
    <lineage>
        <taxon>Eukaryota</taxon>
        <taxon>Fungi</taxon>
        <taxon>Dikarya</taxon>
        <taxon>Basidiomycota</taxon>
        <taxon>Agaricomycotina</taxon>
        <taxon>Agaricomycetes</taxon>
        <taxon>Agaricomycetidae</taxon>
        <taxon>Agaricales</taxon>
        <taxon>Marasmiineae</taxon>
        <taxon>Mycenaceae</taxon>
        <taxon>Mycena</taxon>
    </lineage>
</organism>
<evidence type="ECO:0000256" key="2">
    <source>
        <dbReference type="SAM" id="MobiDB-lite"/>
    </source>
</evidence>
<sequence>MDREEREKVIQHISPLLESSKFKAFNVFQLSQYETEILDLKAKNIRGETRIAELEVRLKTLTERYDDLYLRDTNTNGDGTNRYEDLEQNSTTETELANRVVQLETKDRALEELSKENENLKNRVAELEAAGTCGEEGGDSTVHDTQASSHDDKLPVNDVPSGELDEVKAHLATLRVSPHSRKFILGRVSVAFITPGKVGLAYAVISNLQLSLEDHTPAVRDLPSMELDEQDFMARLATLRVSPRFMLDRVFVASIMPGKVGLAYVVISNLQLSLEDHTPAVRDLPSMELDEQDFKARLATLRTTRLLFATYRRWNWMNKTSRLVWPPFGLKPSAPLLPNPATSSSARGHPKRFGNETFQTQHTFDIPKLIPSGFTNIKFPRPPARLSQNSTSDGVVVISGQRVGPNVCRNCWSAEESPFLEGRKEGRK</sequence>
<dbReference type="Proteomes" id="UP001218188">
    <property type="component" value="Unassembled WGS sequence"/>
</dbReference>
<evidence type="ECO:0000313" key="4">
    <source>
        <dbReference type="Proteomes" id="UP001218188"/>
    </source>
</evidence>
<keyword evidence="4" id="KW-1185">Reference proteome</keyword>
<evidence type="ECO:0000256" key="1">
    <source>
        <dbReference type="SAM" id="Coils"/>
    </source>
</evidence>
<keyword evidence="1" id="KW-0175">Coiled coil</keyword>
<proteinExistence type="predicted"/>